<organism evidence="2 3">
    <name type="scientific">Dothistroma septosporum (strain NZE10 / CBS 128990)</name>
    <name type="common">Red band needle blight fungus</name>
    <name type="synonym">Mycosphaerella pini</name>
    <dbReference type="NCBI Taxonomy" id="675120"/>
    <lineage>
        <taxon>Eukaryota</taxon>
        <taxon>Fungi</taxon>
        <taxon>Dikarya</taxon>
        <taxon>Ascomycota</taxon>
        <taxon>Pezizomycotina</taxon>
        <taxon>Dothideomycetes</taxon>
        <taxon>Dothideomycetidae</taxon>
        <taxon>Mycosphaerellales</taxon>
        <taxon>Mycosphaerellaceae</taxon>
        <taxon>Dothistroma</taxon>
    </lineage>
</organism>
<feature type="region of interest" description="Disordered" evidence="1">
    <location>
        <begin position="194"/>
        <end position="256"/>
    </location>
</feature>
<dbReference type="OrthoDB" id="10657974at2759"/>
<evidence type="ECO:0000313" key="3">
    <source>
        <dbReference type="Proteomes" id="UP000016933"/>
    </source>
</evidence>
<gene>
    <name evidence="2" type="ORF">DOTSEDRAFT_53242</name>
</gene>
<dbReference type="HOGENOM" id="CLU_860589_0_0_1"/>
<dbReference type="EMBL" id="KB446539">
    <property type="protein sequence ID" value="EME44014.1"/>
    <property type="molecule type" value="Genomic_DNA"/>
</dbReference>
<feature type="compositionally biased region" description="Basic residues" evidence="1">
    <location>
        <begin position="310"/>
        <end position="323"/>
    </location>
</feature>
<name>N1PNL3_DOTSN</name>
<evidence type="ECO:0000256" key="1">
    <source>
        <dbReference type="SAM" id="MobiDB-lite"/>
    </source>
</evidence>
<sequence length="323" mass="34781">MATRINLFQRFTSRSATTTLTRPTTAPELYLDQFDHIAAIPLFNRDEEYSSRREALYRANMDYVAGAPAMDAATASVPDPGAFNDEASAAEASTPSRPDSGVLTRDDASSVYSTDYVEEVTEGAPSTWFRQEGCGVSGRFVHREAIHASRSYDVSDLQQAFGMSVTPAAAEATVQEVAPVEAQGAVHEAAPQLEPCQAGPSRPQAEDSSSLAPQEDNAVHEAPCPTKKSSKSNEGHGTENPDAVPTAGGIRLGSNAKNWGSWQERILKQAEEAGLLEQASEEAEKGEKDERSAIEHEELPRSKSTTSLLKRLKGMGLKRSKAK</sequence>
<dbReference type="Proteomes" id="UP000016933">
    <property type="component" value="Unassembled WGS sequence"/>
</dbReference>
<feature type="region of interest" description="Disordered" evidence="1">
    <location>
        <begin position="76"/>
        <end position="104"/>
    </location>
</feature>
<keyword evidence="3" id="KW-1185">Reference proteome</keyword>
<evidence type="ECO:0000313" key="2">
    <source>
        <dbReference type="EMBL" id="EME44014.1"/>
    </source>
</evidence>
<feature type="region of interest" description="Disordered" evidence="1">
    <location>
        <begin position="273"/>
        <end position="323"/>
    </location>
</feature>
<reference evidence="2 3" key="2">
    <citation type="journal article" date="2012" name="PLoS Pathog.">
        <title>Diverse lifestyles and strategies of plant pathogenesis encoded in the genomes of eighteen Dothideomycetes fungi.</title>
        <authorList>
            <person name="Ohm R.A."/>
            <person name="Feau N."/>
            <person name="Henrissat B."/>
            <person name="Schoch C.L."/>
            <person name="Horwitz B.A."/>
            <person name="Barry K.W."/>
            <person name="Condon B.J."/>
            <person name="Copeland A.C."/>
            <person name="Dhillon B."/>
            <person name="Glaser F."/>
            <person name="Hesse C.N."/>
            <person name="Kosti I."/>
            <person name="LaButti K."/>
            <person name="Lindquist E.A."/>
            <person name="Lucas S."/>
            <person name="Salamov A.A."/>
            <person name="Bradshaw R.E."/>
            <person name="Ciuffetti L."/>
            <person name="Hamelin R.C."/>
            <person name="Kema G.H.J."/>
            <person name="Lawrence C."/>
            <person name="Scott J.A."/>
            <person name="Spatafora J.W."/>
            <person name="Turgeon B.G."/>
            <person name="de Wit P.J.G.M."/>
            <person name="Zhong S."/>
            <person name="Goodwin S.B."/>
            <person name="Grigoriev I.V."/>
        </authorList>
    </citation>
    <scope>NUCLEOTIDE SEQUENCE [LARGE SCALE GENOMIC DNA]</scope>
    <source>
        <strain evidence="3">NZE10 / CBS 128990</strain>
    </source>
</reference>
<reference evidence="3" key="1">
    <citation type="journal article" date="2012" name="PLoS Genet.">
        <title>The genomes of the fungal plant pathogens Cladosporium fulvum and Dothistroma septosporum reveal adaptation to different hosts and lifestyles but also signatures of common ancestry.</title>
        <authorList>
            <person name="de Wit P.J.G.M."/>
            <person name="van der Burgt A."/>
            <person name="Oekmen B."/>
            <person name="Stergiopoulos I."/>
            <person name="Abd-Elsalam K.A."/>
            <person name="Aerts A.L."/>
            <person name="Bahkali A.H."/>
            <person name="Beenen H.G."/>
            <person name="Chettri P."/>
            <person name="Cox M.P."/>
            <person name="Datema E."/>
            <person name="de Vries R.P."/>
            <person name="Dhillon B."/>
            <person name="Ganley A.R."/>
            <person name="Griffiths S.A."/>
            <person name="Guo Y."/>
            <person name="Hamelin R.C."/>
            <person name="Henrissat B."/>
            <person name="Kabir M.S."/>
            <person name="Jashni M.K."/>
            <person name="Kema G."/>
            <person name="Klaubauf S."/>
            <person name="Lapidus A."/>
            <person name="Levasseur A."/>
            <person name="Lindquist E."/>
            <person name="Mehrabi R."/>
            <person name="Ohm R.A."/>
            <person name="Owen T.J."/>
            <person name="Salamov A."/>
            <person name="Schwelm A."/>
            <person name="Schijlen E."/>
            <person name="Sun H."/>
            <person name="van den Burg H.A."/>
            <person name="van Ham R.C.H.J."/>
            <person name="Zhang S."/>
            <person name="Goodwin S.B."/>
            <person name="Grigoriev I.V."/>
            <person name="Collemare J."/>
            <person name="Bradshaw R.E."/>
        </authorList>
    </citation>
    <scope>NUCLEOTIDE SEQUENCE [LARGE SCALE GENOMIC DNA]</scope>
    <source>
        <strain evidence="3">NZE10 / CBS 128990</strain>
    </source>
</reference>
<accession>N1PNL3</accession>
<proteinExistence type="predicted"/>
<feature type="compositionally biased region" description="Basic and acidic residues" evidence="1">
    <location>
        <begin position="282"/>
        <end position="301"/>
    </location>
</feature>
<protein>
    <submittedName>
        <fullName evidence="2">Uncharacterized protein</fullName>
    </submittedName>
</protein>
<dbReference type="AlphaFoldDB" id="N1PNL3"/>